<dbReference type="Gene3D" id="3.30.50.10">
    <property type="entry name" value="Erythroid Transcription Factor GATA-1, subunit A"/>
    <property type="match status" value="1"/>
</dbReference>
<evidence type="ECO:0000256" key="5">
    <source>
        <dbReference type="ARBA" id="ARBA00022833"/>
    </source>
</evidence>
<evidence type="ECO:0000256" key="4">
    <source>
        <dbReference type="ARBA" id="ARBA00022771"/>
    </source>
</evidence>
<keyword evidence="6 12" id="KW-0805">Transcription regulation</keyword>
<dbReference type="Pfam" id="PF00105">
    <property type="entry name" value="zf-C4"/>
    <property type="match status" value="1"/>
</dbReference>
<feature type="region of interest" description="Disordered" evidence="13">
    <location>
        <begin position="258"/>
        <end position="283"/>
    </location>
</feature>
<dbReference type="Pfam" id="PF00104">
    <property type="entry name" value="Hormone_recep"/>
    <property type="match status" value="1"/>
</dbReference>
<proteinExistence type="inferred from homology"/>
<feature type="region of interest" description="Disordered" evidence="13">
    <location>
        <begin position="1"/>
        <end position="40"/>
    </location>
</feature>
<dbReference type="GO" id="GO:0004879">
    <property type="term" value="F:nuclear receptor activity"/>
    <property type="evidence" value="ECO:0007669"/>
    <property type="project" value="InterPro"/>
</dbReference>
<dbReference type="FunFam" id="1.10.565.10:FF:000011">
    <property type="entry name" value="Nuclear receptor subfamily 5, group A, member 2"/>
    <property type="match status" value="1"/>
</dbReference>
<evidence type="ECO:0000256" key="3">
    <source>
        <dbReference type="ARBA" id="ARBA00022723"/>
    </source>
</evidence>
<comment type="subcellular location">
    <subcellularLocation>
        <location evidence="1 12">Nucleus</location>
    </subcellularLocation>
</comment>
<dbReference type="AlphaFoldDB" id="A0A1W0WTH3"/>
<dbReference type="GO" id="GO:0009888">
    <property type="term" value="P:tissue development"/>
    <property type="evidence" value="ECO:0007669"/>
    <property type="project" value="TreeGrafter"/>
</dbReference>
<evidence type="ECO:0000256" key="9">
    <source>
        <dbReference type="ARBA" id="ARBA00023170"/>
    </source>
</evidence>
<dbReference type="InterPro" id="IPR000536">
    <property type="entry name" value="Nucl_hrmn_rcpt_lig-bd"/>
</dbReference>
<dbReference type="InterPro" id="IPR001723">
    <property type="entry name" value="Nuclear_hrmn_rcpt"/>
</dbReference>
<keyword evidence="8 12" id="KW-0804">Transcription</keyword>
<feature type="domain" description="Nuclear receptor" evidence="14">
    <location>
        <begin position="99"/>
        <end position="174"/>
    </location>
</feature>
<reference evidence="17" key="1">
    <citation type="submission" date="2017-01" db="EMBL/GenBank/DDBJ databases">
        <title>Comparative genomics of anhydrobiosis in the tardigrade Hypsibius dujardini.</title>
        <authorList>
            <person name="Yoshida Y."/>
            <person name="Koutsovoulos G."/>
            <person name="Laetsch D."/>
            <person name="Stevens L."/>
            <person name="Kumar S."/>
            <person name="Horikawa D."/>
            <person name="Ishino K."/>
            <person name="Komine S."/>
            <person name="Tomita M."/>
            <person name="Blaxter M."/>
            <person name="Arakawa K."/>
        </authorList>
    </citation>
    <scope>NUCLEOTIDE SEQUENCE [LARGE SCALE GENOMIC DNA]</scope>
    <source>
        <strain evidence="17">Z151</strain>
    </source>
</reference>
<dbReference type="SMART" id="SM00430">
    <property type="entry name" value="HOLI"/>
    <property type="match status" value="1"/>
</dbReference>
<dbReference type="OrthoDB" id="5771769at2759"/>
<organism evidence="16 17">
    <name type="scientific">Hypsibius exemplaris</name>
    <name type="common">Freshwater tardigrade</name>
    <dbReference type="NCBI Taxonomy" id="2072580"/>
    <lineage>
        <taxon>Eukaryota</taxon>
        <taxon>Metazoa</taxon>
        <taxon>Ecdysozoa</taxon>
        <taxon>Tardigrada</taxon>
        <taxon>Eutardigrada</taxon>
        <taxon>Parachela</taxon>
        <taxon>Hypsibioidea</taxon>
        <taxon>Hypsibiidae</taxon>
        <taxon>Hypsibius</taxon>
    </lineage>
</organism>
<keyword evidence="7 12" id="KW-0238">DNA-binding</keyword>
<feature type="compositionally biased region" description="Basic residues" evidence="13">
    <location>
        <begin position="191"/>
        <end position="205"/>
    </location>
</feature>
<evidence type="ECO:0000256" key="2">
    <source>
        <dbReference type="ARBA" id="ARBA00007536"/>
    </source>
</evidence>
<dbReference type="PRINTS" id="PR00047">
    <property type="entry name" value="STROIDFINGER"/>
</dbReference>
<evidence type="ECO:0000313" key="17">
    <source>
        <dbReference type="Proteomes" id="UP000192578"/>
    </source>
</evidence>
<feature type="domain" description="NR LBD" evidence="15">
    <location>
        <begin position="324"/>
        <end position="557"/>
    </location>
</feature>
<feature type="region of interest" description="Disordered" evidence="13">
    <location>
        <begin position="180"/>
        <end position="209"/>
    </location>
</feature>
<dbReference type="FunFam" id="3.30.50.10:FF:000006">
    <property type="entry name" value="Nuclear receptor subfamily 5 group A member"/>
    <property type="match status" value="1"/>
</dbReference>
<dbReference type="PROSITE" id="PS51843">
    <property type="entry name" value="NR_LBD"/>
    <property type="match status" value="1"/>
</dbReference>
<dbReference type="SUPFAM" id="SSF48508">
    <property type="entry name" value="Nuclear receptor ligand-binding domain"/>
    <property type="match status" value="1"/>
</dbReference>
<keyword evidence="17" id="KW-1185">Reference proteome</keyword>
<protein>
    <submittedName>
        <fullName evidence="16">Nuclear hormone receptor FTZ-F1</fullName>
    </submittedName>
</protein>
<accession>A0A1W0WTH3</accession>
<keyword evidence="10 12" id="KW-0539">Nucleus</keyword>
<evidence type="ECO:0000259" key="14">
    <source>
        <dbReference type="PROSITE" id="PS51030"/>
    </source>
</evidence>
<keyword evidence="5 12" id="KW-0862">Zinc</keyword>
<dbReference type="InterPro" id="IPR016355">
    <property type="entry name" value="NR5-like"/>
</dbReference>
<evidence type="ECO:0000256" key="1">
    <source>
        <dbReference type="ARBA" id="ARBA00004123"/>
    </source>
</evidence>
<feature type="binding site" evidence="11">
    <location>
        <position position="538"/>
    </location>
    <ligand>
        <name>a phospholipid derivative</name>
        <dbReference type="ChEBI" id="CHEBI:16247"/>
    </ligand>
</feature>
<dbReference type="SUPFAM" id="SSF57716">
    <property type="entry name" value="Glucocorticoid receptor-like (DNA-binding domain)"/>
    <property type="match status" value="1"/>
</dbReference>
<gene>
    <name evidence="16" type="ORF">BV898_07453</name>
</gene>
<evidence type="ECO:0000256" key="12">
    <source>
        <dbReference type="RuleBase" id="RU004334"/>
    </source>
</evidence>
<feature type="compositionally biased region" description="Low complexity" evidence="13">
    <location>
        <begin position="264"/>
        <end position="283"/>
    </location>
</feature>
<dbReference type="PROSITE" id="PS51030">
    <property type="entry name" value="NUCLEAR_REC_DBD_2"/>
    <property type="match status" value="1"/>
</dbReference>
<dbReference type="EMBL" id="MTYJ01000049">
    <property type="protein sequence ID" value="OQV18443.1"/>
    <property type="molecule type" value="Genomic_DNA"/>
</dbReference>
<keyword evidence="3 12" id="KW-0479">Metal-binding</keyword>
<name>A0A1W0WTH3_HYPEX</name>
<dbReference type="GO" id="GO:0090575">
    <property type="term" value="C:RNA polymerase II transcription regulator complex"/>
    <property type="evidence" value="ECO:0007669"/>
    <property type="project" value="TreeGrafter"/>
</dbReference>
<dbReference type="Gene3D" id="1.10.565.10">
    <property type="entry name" value="Retinoid X Receptor"/>
    <property type="match status" value="1"/>
</dbReference>
<keyword evidence="4 12" id="KW-0863">Zinc-finger</keyword>
<dbReference type="PANTHER" id="PTHR24086">
    <property type="entry name" value="NUCLEAR RECEPTOR SUBFAMILY 5 GROUP A"/>
    <property type="match status" value="1"/>
</dbReference>
<dbReference type="GO" id="GO:0000978">
    <property type="term" value="F:RNA polymerase II cis-regulatory region sequence-specific DNA binding"/>
    <property type="evidence" value="ECO:0007669"/>
    <property type="project" value="TreeGrafter"/>
</dbReference>
<comment type="similarity">
    <text evidence="2">Belongs to the nuclear hormone receptor family. NR5 subfamily.</text>
</comment>
<dbReference type="GO" id="GO:0008270">
    <property type="term" value="F:zinc ion binding"/>
    <property type="evidence" value="ECO:0007669"/>
    <property type="project" value="UniProtKB-KW"/>
</dbReference>
<dbReference type="PRINTS" id="PR00398">
    <property type="entry name" value="STRDHORMONER"/>
</dbReference>
<dbReference type="InterPro" id="IPR035500">
    <property type="entry name" value="NHR-like_dom_sf"/>
</dbReference>
<dbReference type="InterPro" id="IPR013088">
    <property type="entry name" value="Znf_NHR/GATA"/>
</dbReference>
<dbReference type="PIRSF" id="PIRSF002530">
    <property type="entry name" value="Nuc_orph_FTZ-F1"/>
    <property type="match status" value="1"/>
</dbReference>
<keyword evidence="9 12" id="KW-0675">Receptor</keyword>
<dbReference type="GO" id="GO:0009755">
    <property type="term" value="P:hormone-mediated signaling pathway"/>
    <property type="evidence" value="ECO:0007669"/>
    <property type="project" value="TreeGrafter"/>
</dbReference>
<dbReference type="PANTHER" id="PTHR24086:SF15">
    <property type="entry name" value="NUCLEAR HORMONE RECEPTOR FTZ-F1"/>
    <property type="match status" value="1"/>
</dbReference>
<evidence type="ECO:0000256" key="7">
    <source>
        <dbReference type="ARBA" id="ARBA00023125"/>
    </source>
</evidence>
<comment type="caution">
    <text evidence="16">The sequence shown here is derived from an EMBL/GenBank/DDBJ whole genome shotgun (WGS) entry which is preliminary data.</text>
</comment>
<dbReference type="Proteomes" id="UP000192578">
    <property type="component" value="Unassembled WGS sequence"/>
</dbReference>
<evidence type="ECO:0000259" key="15">
    <source>
        <dbReference type="PROSITE" id="PS51843"/>
    </source>
</evidence>
<dbReference type="CDD" id="cd07167">
    <property type="entry name" value="NR_DBD_Lrh-1_like"/>
    <property type="match status" value="1"/>
</dbReference>
<feature type="compositionally biased region" description="Basic residues" evidence="13">
    <location>
        <begin position="1"/>
        <end position="14"/>
    </location>
</feature>
<dbReference type="SMART" id="SM00399">
    <property type="entry name" value="ZnF_C4"/>
    <property type="match status" value="1"/>
</dbReference>
<evidence type="ECO:0000256" key="10">
    <source>
        <dbReference type="ARBA" id="ARBA00023242"/>
    </source>
</evidence>
<sequence length="568" mass="63940">MGRRRAKAAKRRKGSGGSHALTELSSINGGGGMTPSHHHHSIPFGLSSLYSNSSPIGGGTATGSSSISGGDLSDESIATNQLQQQQQQQQPDSEVDMDLEGCPVCGDKVSGYHYGLLTCESCKGFFKRTVQNKKVYTCNGERGCHIDKSSRKRCPCCRYEKCMRVGMKLEAVREDRMRGGRNKFGPMYKRDRARKQQQQRVRHVSPHQSYQSRYYKNSNGCKTENAGSSSMYMSPPPSSLYEPAFLKTEMIQIPHLSSTNSPESLQMSGGESSSSTVKSWSNSSYSHSPPLQYNQNGMIVDLMSGIPPPISYSQENLNEPGLQPFPGTVEELRATLVDEGFWQQRLFELLKSQTYNQCSVDLFELLTKVLDQCLFSQVEWARNSAFFKDLKLEDQMTLLQHSWSDLLMLDFIHHRLNNGLQSTFKLPNGQFFHLWDLALLGNNSSMDHLQRLLARFQDLDMDRDDYICLKFILLLDHATPGLNDQLHVLTGQNRVQSILLSHCRAKCPGMPDRYSQLILQLPDLRLLANQCEESLYHKHMTASAISDTSLLMELLLSKRKSLLELSTE</sequence>
<evidence type="ECO:0000313" key="16">
    <source>
        <dbReference type="EMBL" id="OQV18443.1"/>
    </source>
</evidence>
<dbReference type="InterPro" id="IPR001628">
    <property type="entry name" value="Znf_hrmn_rcpt"/>
</dbReference>
<dbReference type="PROSITE" id="PS00031">
    <property type="entry name" value="NUCLEAR_REC_DBD_1"/>
    <property type="match status" value="1"/>
</dbReference>
<evidence type="ECO:0000256" key="8">
    <source>
        <dbReference type="ARBA" id="ARBA00023163"/>
    </source>
</evidence>
<evidence type="ECO:0000256" key="6">
    <source>
        <dbReference type="ARBA" id="ARBA00023015"/>
    </source>
</evidence>
<evidence type="ECO:0000256" key="11">
    <source>
        <dbReference type="PIRSR" id="PIRSR002530-1"/>
    </source>
</evidence>
<evidence type="ECO:0000256" key="13">
    <source>
        <dbReference type="SAM" id="MobiDB-lite"/>
    </source>
</evidence>